<dbReference type="Pfam" id="PF10604">
    <property type="entry name" value="Polyketide_cyc2"/>
    <property type="match status" value="1"/>
</dbReference>
<evidence type="ECO:0000313" key="2">
    <source>
        <dbReference type="Proteomes" id="UP001144396"/>
    </source>
</evidence>
<dbReference type="InterPro" id="IPR023393">
    <property type="entry name" value="START-like_dom_sf"/>
</dbReference>
<dbReference type="SUPFAM" id="SSF55961">
    <property type="entry name" value="Bet v1-like"/>
    <property type="match status" value="1"/>
</dbReference>
<evidence type="ECO:0008006" key="3">
    <source>
        <dbReference type="Google" id="ProtNLM"/>
    </source>
</evidence>
<dbReference type="Proteomes" id="UP001144396">
    <property type="component" value="Unassembled WGS sequence"/>
</dbReference>
<dbReference type="Gene3D" id="3.30.530.20">
    <property type="match status" value="1"/>
</dbReference>
<organism evidence="1 2">
    <name type="scientific">Agromyces rhizosphaerae</name>
    <dbReference type="NCBI Taxonomy" id="88374"/>
    <lineage>
        <taxon>Bacteria</taxon>
        <taxon>Bacillati</taxon>
        <taxon>Actinomycetota</taxon>
        <taxon>Actinomycetes</taxon>
        <taxon>Micrococcales</taxon>
        <taxon>Microbacteriaceae</taxon>
        <taxon>Agromyces</taxon>
    </lineage>
</organism>
<reference evidence="1" key="1">
    <citation type="submission" date="2022-12" db="EMBL/GenBank/DDBJ databases">
        <title>Reference genome sequencing for broad-spectrum identification of bacterial and archaeal isolates by mass spectrometry.</title>
        <authorList>
            <person name="Sekiguchi Y."/>
            <person name="Tourlousse D.M."/>
        </authorList>
    </citation>
    <scope>NUCLEOTIDE SEQUENCE</scope>
    <source>
        <strain evidence="1">14</strain>
    </source>
</reference>
<comment type="caution">
    <text evidence="1">The sequence shown here is derived from an EMBL/GenBank/DDBJ whole genome shotgun (WGS) entry which is preliminary data.</text>
</comment>
<accession>A0A9W6CUY7</accession>
<dbReference type="EMBL" id="BSDP01000001">
    <property type="protein sequence ID" value="GLI27289.1"/>
    <property type="molecule type" value="Genomic_DNA"/>
</dbReference>
<dbReference type="RefSeq" id="WP_281883704.1">
    <property type="nucleotide sequence ID" value="NZ_BSDP01000001.1"/>
</dbReference>
<sequence length="139" mass="15670">MTIAFESTRRIAVSPSEVWAMLTDWSRAHEWMPGIDELVPDRPTEVGTVLSFTAQERERSSTITTLQENRRLVLHSEASVVIADYEYTLVPIGDVATEITLVARVEVRGAMRPFAKRIRTSIAEADRVQLDRLATLITD</sequence>
<proteinExistence type="predicted"/>
<dbReference type="AlphaFoldDB" id="A0A9W6CUY7"/>
<gene>
    <name evidence="1" type="ORF">ARHIZOSPH14_15310</name>
</gene>
<evidence type="ECO:0000313" key="1">
    <source>
        <dbReference type="EMBL" id="GLI27289.1"/>
    </source>
</evidence>
<protein>
    <recommendedName>
        <fullName evidence="3">SRPBCC family protein</fullName>
    </recommendedName>
</protein>
<dbReference type="InterPro" id="IPR019587">
    <property type="entry name" value="Polyketide_cyclase/dehydratase"/>
</dbReference>
<keyword evidence="2" id="KW-1185">Reference proteome</keyword>
<name>A0A9W6CUY7_9MICO</name>